<accession>A0A238W700</accession>
<name>A0A238W700_9PSEU</name>
<organism evidence="6 7">
    <name type="scientific">Haloechinothrix alba</name>
    <dbReference type="NCBI Taxonomy" id="664784"/>
    <lineage>
        <taxon>Bacteria</taxon>
        <taxon>Bacillati</taxon>
        <taxon>Actinomycetota</taxon>
        <taxon>Actinomycetes</taxon>
        <taxon>Pseudonocardiales</taxon>
        <taxon>Pseudonocardiaceae</taxon>
        <taxon>Haloechinothrix</taxon>
    </lineage>
</organism>
<keyword evidence="4 5" id="KW-0472">Membrane</keyword>
<evidence type="ECO:0000313" key="6">
    <source>
        <dbReference type="EMBL" id="SNR42187.1"/>
    </source>
</evidence>
<gene>
    <name evidence="6" type="ORF">SAMN06265360_105171</name>
</gene>
<evidence type="ECO:0000256" key="1">
    <source>
        <dbReference type="ARBA" id="ARBA00004141"/>
    </source>
</evidence>
<feature type="transmembrane region" description="Helical" evidence="5">
    <location>
        <begin position="70"/>
        <end position="87"/>
    </location>
</feature>
<dbReference type="AlphaFoldDB" id="A0A238W700"/>
<evidence type="ECO:0000256" key="2">
    <source>
        <dbReference type="ARBA" id="ARBA00022692"/>
    </source>
</evidence>
<evidence type="ECO:0000256" key="4">
    <source>
        <dbReference type="ARBA" id="ARBA00023136"/>
    </source>
</evidence>
<dbReference type="RefSeq" id="WP_089300487.1">
    <property type="nucleotide sequence ID" value="NZ_FZNW01000005.1"/>
</dbReference>
<dbReference type="OrthoDB" id="329282at2"/>
<keyword evidence="2 5" id="KW-0812">Transmembrane</keyword>
<feature type="transmembrane region" description="Helical" evidence="5">
    <location>
        <begin position="44"/>
        <end position="64"/>
    </location>
</feature>
<reference evidence="6 7" key="1">
    <citation type="submission" date="2017-06" db="EMBL/GenBank/DDBJ databases">
        <authorList>
            <person name="Kim H.J."/>
            <person name="Triplett B.A."/>
        </authorList>
    </citation>
    <scope>NUCLEOTIDE SEQUENCE [LARGE SCALE GENOMIC DNA]</scope>
    <source>
        <strain evidence="6 7">DSM 45207</strain>
    </source>
</reference>
<keyword evidence="7" id="KW-1185">Reference proteome</keyword>
<feature type="transmembrane region" description="Helical" evidence="5">
    <location>
        <begin position="6"/>
        <end position="24"/>
    </location>
</feature>
<evidence type="ECO:0000256" key="3">
    <source>
        <dbReference type="ARBA" id="ARBA00022989"/>
    </source>
</evidence>
<dbReference type="GO" id="GO:0016020">
    <property type="term" value="C:membrane"/>
    <property type="evidence" value="ECO:0007669"/>
    <property type="project" value="UniProtKB-SubCell"/>
</dbReference>
<keyword evidence="3 5" id="KW-1133">Transmembrane helix</keyword>
<dbReference type="InterPro" id="IPR032808">
    <property type="entry name" value="DoxX"/>
</dbReference>
<dbReference type="EMBL" id="FZNW01000005">
    <property type="protein sequence ID" value="SNR42187.1"/>
    <property type="molecule type" value="Genomic_DNA"/>
</dbReference>
<feature type="transmembrane region" description="Helical" evidence="5">
    <location>
        <begin position="107"/>
        <end position="123"/>
    </location>
</feature>
<comment type="subcellular location">
    <subcellularLocation>
        <location evidence="1">Membrane</location>
        <topology evidence="1">Multi-pass membrane protein</topology>
    </subcellularLocation>
</comment>
<proteinExistence type="predicted"/>
<sequence length="138" mass="14653">MEVVVLIGRILFAILFVGSGVNHLMQVNGMAGYAQSRGVPLPKVAVVVSGIVIIIGGLSVLLGIWADLGALLLLIHVVLSAALMHTFWKETDEQARQGEMTHFMKNVGLAGAALMLFAFFAYVDDLGLTVTGPLFSLS</sequence>
<dbReference type="Proteomes" id="UP000198348">
    <property type="component" value="Unassembled WGS sequence"/>
</dbReference>
<protein>
    <submittedName>
        <fullName evidence="6">Uncharacterized membrane protein YphA, DoxX/SURF4 family</fullName>
    </submittedName>
</protein>
<evidence type="ECO:0000313" key="7">
    <source>
        <dbReference type="Proteomes" id="UP000198348"/>
    </source>
</evidence>
<evidence type="ECO:0000256" key="5">
    <source>
        <dbReference type="SAM" id="Phobius"/>
    </source>
</evidence>
<dbReference type="Pfam" id="PF07681">
    <property type="entry name" value="DoxX"/>
    <property type="match status" value="1"/>
</dbReference>